<accession>A0A378J3T7</accession>
<reference evidence="1 3" key="1">
    <citation type="submission" date="2015-11" db="EMBL/GenBank/DDBJ databases">
        <title>Genomic analysis of 38 Legionella species identifies large and diverse effector repertoires.</title>
        <authorList>
            <person name="Burstein D."/>
            <person name="Amaro F."/>
            <person name="Zusman T."/>
            <person name="Lifshitz Z."/>
            <person name="Cohen O."/>
            <person name="Gilbert J.A."/>
            <person name="Pupko T."/>
            <person name="Shuman H.A."/>
            <person name="Segal G."/>
        </authorList>
    </citation>
    <scope>NUCLEOTIDE SEQUENCE [LARGE SCALE GENOMIC DNA]</scope>
    <source>
        <strain evidence="1 3">Lyon 8420412</strain>
    </source>
</reference>
<evidence type="ECO:0000313" key="1">
    <source>
        <dbReference type="EMBL" id="KTD05918.1"/>
    </source>
</evidence>
<gene>
    <name evidence="1" type="ORF">Lgra_2695</name>
    <name evidence="2" type="ORF">NCTC12388_00651</name>
</gene>
<dbReference type="EMBL" id="LNYE01000029">
    <property type="protein sequence ID" value="KTD05918.1"/>
    <property type="molecule type" value="Genomic_DNA"/>
</dbReference>
<organism evidence="2 4">
    <name type="scientific">Legionella gratiana</name>
    <dbReference type="NCBI Taxonomy" id="45066"/>
    <lineage>
        <taxon>Bacteria</taxon>
        <taxon>Pseudomonadati</taxon>
        <taxon>Pseudomonadota</taxon>
        <taxon>Gammaproteobacteria</taxon>
        <taxon>Legionellales</taxon>
        <taxon>Legionellaceae</taxon>
        <taxon>Legionella</taxon>
    </lineage>
</organism>
<protein>
    <recommendedName>
        <fullName evidence="5">Coiled-coil protein</fullName>
    </recommendedName>
</protein>
<name>A0A378J3T7_9GAMM</name>
<dbReference type="RefSeq" id="WP_058499800.1">
    <property type="nucleotide sequence ID" value="NZ_CAAAHW010000002.1"/>
</dbReference>
<dbReference type="EMBL" id="UGOB01000001">
    <property type="protein sequence ID" value="STX42402.1"/>
    <property type="molecule type" value="Genomic_DNA"/>
</dbReference>
<keyword evidence="3" id="KW-1185">Reference proteome</keyword>
<evidence type="ECO:0000313" key="3">
    <source>
        <dbReference type="Proteomes" id="UP000054691"/>
    </source>
</evidence>
<sequence>MNQNNEPLQVLLKKLDSIVDEINQTLLSSKSIPSNRGELSFVLMKIKKYKELKREHSESSHHELEVDSLLDIFSETESLVKKISQEDNVSEYVDKGFFKRFLDISGEVKKLVA</sequence>
<evidence type="ECO:0008006" key="5">
    <source>
        <dbReference type="Google" id="ProtNLM"/>
    </source>
</evidence>
<evidence type="ECO:0000313" key="2">
    <source>
        <dbReference type="EMBL" id="STX42402.1"/>
    </source>
</evidence>
<dbReference type="Proteomes" id="UP000254476">
    <property type="component" value="Unassembled WGS sequence"/>
</dbReference>
<proteinExistence type="predicted"/>
<dbReference type="AlphaFoldDB" id="A0A378J3T7"/>
<reference evidence="2 4" key="2">
    <citation type="submission" date="2018-06" db="EMBL/GenBank/DDBJ databases">
        <authorList>
            <consortium name="Pathogen Informatics"/>
            <person name="Doyle S."/>
        </authorList>
    </citation>
    <scope>NUCLEOTIDE SEQUENCE [LARGE SCALE GENOMIC DNA]</scope>
    <source>
        <strain evidence="2 4">NCTC12388</strain>
    </source>
</reference>
<dbReference type="Proteomes" id="UP000054691">
    <property type="component" value="Unassembled WGS sequence"/>
</dbReference>
<evidence type="ECO:0000313" key="4">
    <source>
        <dbReference type="Proteomes" id="UP000254476"/>
    </source>
</evidence>